<evidence type="ECO:0000256" key="8">
    <source>
        <dbReference type="ARBA" id="ARBA00023316"/>
    </source>
</evidence>
<dbReference type="PANTHER" id="PTHR30582">
    <property type="entry name" value="L,D-TRANSPEPTIDASE"/>
    <property type="match status" value="1"/>
</dbReference>
<dbReference type="EMBL" id="CP114014">
    <property type="protein sequence ID" value="XAY05422.1"/>
    <property type="molecule type" value="Genomic_DNA"/>
</dbReference>
<evidence type="ECO:0000259" key="10">
    <source>
        <dbReference type="PROSITE" id="PS52029"/>
    </source>
</evidence>
<name>A0AAU7AUX8_9ACTN</name>
<protein>
    <recommendedName>
        <fullName evidence="10">L,D-TPase catalytic domain-containing protein</fullName>
    </recommendedName>
</protein>
<comment type="similarity">
    <text evidence="2">Belongs to the YkuD family.</text>
</comment>
<dbReference type="GO" id="GO:0071972">
    <property type="term" value="F:peptidoglycan L,D-transpeptidase activity"/>
    <property type="evidence" value="ECO:0007669"/>
    <property type="project" value="TreeGrafter"/>
</dbReference>
<feature type="active site" description="Nucleophile" evidence="9">
    <location>
        <position position="322"/>
    </location>
</feature>
<dbReference type="PANTHER" id="PTHR30582:SF24">
    <property type="entry name" value="L,D-TRANSPEPTIDASE ERFK_SRFK-RELATED"/>
    <property type="match status" value="1"/>
</dbReference>
<keyword evidence="8 9" id="KW-0961">Cell wall biogenesis/degradation</keyword>
<dbReference type="InterPro" id="IPR022029">
    <property type="entry name" value="YoaR-like_PG-bd"/>
</dbReference>
<reference evidence="11" key="1">
    <citation type="submission" date="2022-12" db="EMBL/GenBank/DDBJ databases">
        <title>Paraconexibacter alkalitolerans sp. nov. and Baekduia alba sp. nov., isolated from soil and emended description of the genera Paraconexibacter (Chun et al., 2020) and Baekduia (An et al., 2020).</title>
        <authorList>
            <person name="Vieira S."/>
            <person name="Huber K.J."/>
            <person name="Geppert A."/>
            <person name="Wolf J."/>
            <person name="Neumann-Schaal M."/>
            <person name="Muesken M."/>
            <person name="Overmann J."/>
        </authorList>
    </citation>
    <scope>NUCLEOTIDE SEQUENCE</scope>
    <source>
        <strain evidence="11">AEG42_29</strain>
    </source>
</reference>
<evidence type="ECO:0000256" key="5">
    <source>
        <dbReference type="ARBA" id="ARBA00022801"/>
    </source>
</evidence>
<dbReference type="GO" id="GO:0016757">
    <property type="term" value="F:glycosyltransferase activity"/>
    <property type="evidence" value="ECO:0007669"/>
    <property type="project" value="UniProtKB-KW"/>
</dbReference>
<proteinExistence type="inferred from homology"/>
<evidence type="ECO:0000256" key="4">
    <source>
        <dbReference type="ARBA" id="ARBA00022679"/>
    </source>
</evidence>
<dbReference type="CDD" id="cd16913">
    <property type="entry name" value="YkuD_like"/>
    <property type="match status" value="1"/>
</dbReference>
<dbReference type="Pfam" id="PF12229">
    <property type="entry name" value="PG_binding_4"/>
    <property type="match status" value="1"/>
</dbReference>
<accession>A0AAU7AUX8</accession>
<keyword evidence="5" id="KW-0378">Hydrolase</keyword>
<evidence type="ECO:0000256" key="7">
    <source>
        <dbReference type="ARBA" id="ARBA00022984"/>
    </source>
</evidence>
<dbReference type="GO" id="GO:0018104">
    <property type="term" value="P:peptidoglycan-protein cross-linking"/>
    <property type="evidence" value="ECO:0007669"/>
    <property type="project" value="TreeGrafter"/>
</dbReference>
<dbReference type="RefSeq" id="WP_354701930.1">
    <property type="nucleotide sequence ID" value="NZ_CP114014.1"/>
</dbReference>
<dbReference type="KEGG" id="parq:DSM112329_02272"/>
<feature type="domain" description="L,D-TPase catalytic" evidence="10">
    <location>
        <begin position="217"/>
        <end position="346"/>
    </location>
</feature>
<dbReference type="SUPFAM" id="SSF141523">
    <property type="entry name" value="L,D-transpeptidase catalytic domain-like"/>
    <property type="match status" value="1"/>
</dbReference>
<evidence type="ECO:0000256" key="6">
    <source>
        <dbReference type="ARBA" id="ARBA00022960"/>
    </source>
</evidence>
<keyword evidence="4" id="KW-0808">Transferase</keyword>
<dbReference type="InterPro" id="IPR038063">
    <property type="entry name" value="Transpep_catalytic_dom"/>
</dbReference>
<dbReference type="InterPro" id="IPR005490">
    <property type="entry name" value="LD_TPept_cat_dom"/>
</dbReference>
<dbReference type="InterPro" id="IPR050979">
    <property type="entry name" value="LD-transpeptidase"/>
</dbReference>
<keyword evidence="6 9" id="KW-0133">Cell shape</keyword>
<dbReference type="Gene3D" id="2.40.440.10">
    <property type="entry name" value="L,D-transpeptidase catalytic domain-like"/>
    <property type="match status" value="1"/>
</dbReference>
<evidence type="ECO:0000256" key="1">
    <source>
        <dbReference type="ARBA" id="ARBA00004752"/>
    </source>
</evidence>
<organism evidence="11">
    <name type="scientific">Paraconexibacter sp. AEG42_29</name>
    <dbReference type="NCBI Taxonomy" id="2997339"/>
    <lineage>
        <taxon>Bacteria</taxon>
        <taxon>Bacillati</taxon>
        <taxon>Actinomycetota</taxon>
        <taxon>Thermoleophilia</taxon>
        <taxon>Solirubrobacterales</taxon>
        <taxon>Paraconexibacteraceae</taxon>
        <taxon>Paraconexibacter</taxon>
    </lineage>
</organism>
<comment type="pathway">
    <text evidence="1 9">Cell wall biogenesis; peptidoglycan biosynthesis.</text>
</comment>
<dbReference type="GO" id="GO:0005576">
    <property type="term" value="C:extracellular region"/>
    <property type="evidence" value="ECO:0007669"/>
    <property type="project" value="TreeGrafter"/>
</dbReference>
<dbReference type="GO" id="GO:0071555">
    <property type="term" value="P:cell wall organization"/>
    <property type="evidence" value="ECO:0007669"/>
    <property type="project" value="UniProtKB-UniRule"/>
</dbReference>
<evidence type="ECO:0000256" key="3">
    <source>
        <dbReference type="ARBA" id="ARBA00022676"/>
    </source>
</evidence>
<feature type="active site" description="Proton donor/acceptor" evidence="9">
    <location>
        <position position="306"/>
    </location>
</feature>
<dbReference type="AlphaFoldDB" id="A0AAU7AUX8"/>
<keyword evidence="7 9" id="KW-0573">Peptidoglycan synthesis</keyword>
<dbReference type="GO" id="GO:0008360">
    <property type="term" value="P:regulation of cell shape"/>
    <property type="evidence" value="ECO:0007669"/>
    <property type="project" value="UniProtKB-UniRule"/>
</dbReference>
<evidence type="ECO:0000256" key="9">
    <source>
        <dbReference type="PROSITE-ProRule" id="PRU01373"/>
    </source>
</evidence>
<evidence type="ECO:0000313" key="11">
    <source>
        <dbReference type="EMBL" id="XAY05422.1"/>
    </source>
</evidence>
<sequence>MGKRTFIVIGLALTILFGGAGALYAYDSSGTDKIAKGITVGGVDIGGLTAAEARTRLNAQLLEPLKKDIVVHHAPDKWTLTAEQAGLKANVEELVSTALTRSSEGNFVSRGYRKLTGGSVETTLDPDVSYNAAAVDKLVQAVRKDVNRDATNASMSISLAGFKKVDSRIGLRVKSGKLTKAILASLTSPTAKRSFVAETEHLKPKVTTGDLAKKAGTILVVDKSKFTVRLYKNLKFVKQYGIAIGAPGHDTPEGTFSVQNKQVDPVWSVPNSPWAGELAGSTVAGGIASNPLKARWMGVTDGVGFHGTSDDGSIGSAASHGCMRMHVKDVIDLYPRVPVGATVYISH</sequence>
<keyword evidence="3" id="KW-0328">Glycosyltransferase</keyword>
<dbReference type="PROSITE" id="PS52029">
    <property type="entry name" value="LD_TPASE"/>
    <property type="match status" value="1"/>
</dbReference>
<dbReference type="Pfam" id="PF03734">
    <property type="entry name" value="YkuD"/>
    <property type="match status" value="1"/>
</dbReference>
<evidence type="ECO:0000256" key="2">
    <source>
        <dbReference type="ARBA" id="ARBA00005992"/>
    </source>
</evidence>
<gene>
    <name evidence="11" type="ORF">DSM112329_02272</name>
</gene>